<feature type="domain" description="F-box" evidence="1">
    <location>
        <begin position="15"/>
        <end position="53"/>
    </location>
</feature>
<evidence type="ECO:0000259" key="1">
    <source>
        <dbReference type="Pfam" id="PF00646"/>
    </source>
</evidence>
<dbReference type="InterPro" id="IPR053781">
    <property type="entry name" value="F-box_AtFBL13-like"/>
</dbReference>
<dbReference type="InterPro" id="IPR036047">
    <property type="entry name" value="F-box-like_dom_sf"/>
</dbReference>
<accession>A0AAD9ZK94</accession>
<dbReference type="SUPFAM" id="SSF52058">
    <property type="entry name" value="L domain-like"/>
    <property type="match status" value="1"/>
</dbReference>
<dbReference type="EMBL" id="JANJYJ010000010">
    <property type="protein sequence ID" value="KAK3182714.1"/>
    <property type="molecule type" value="Genomic_DNA"/>
</dbReference>
<dbReference type="AlphaFoldDB" id="A0AAD9ZK94"/>
<protein>
    <recommendedName>
        <fullName evidence="5">F-box domain-containing protein</fullName>
    </recommendedName>
</protein>
<name>A0AAD9ZK94_9ROSI</name>
<dbReference type="InterPro" id="IPR032675">
    <property type="entry name" value="LRR_dom_sf"/>
</dbReference>
<evidence type="ECO:0008006" key="5">
    <source>
        <dbReference type="Google" id="ProtNLM"/>
    </source>
</evidence>
<dbReference type="Gene3D" id="3.80.10.10">
    <property type="entry name" value="Ribonuclease Inhibitor"/>
    <property type="match status" value="1"/>
</dbReference>
<dbReference type="InterPro" id="IPR055357">
    <property type="entry name" value="LRR_At1g61320_AtMIF1"/>
</dbReference>
<gene>
    <name evidence="3" type="ORF">Dsin_030000</name>
</gene>
<dbReference type="Proteomes" id="UP001281410">
    <property type="component" value="Unassembled WGS sequence"/>
</dbReference>
<evidence type="ECO:0000259" key="2">
    <source>
        <dbReference type="Pfam" id="PF23622"/>
    </source>
</evidence>
<dbReference type="Gene3D" id="1.20.1280.50">
    <property type="match status" value="1"/>
</dbReference>
<dbReference type="PANTHER" id="PTHR34145:SF28">
    <property type="entry name" value="F-BOX DOMAIN-CONTAINING PROTEIN"/>
    <property type="match status" value="1"/>
</dbReference>
<feature type="domain" description="At1g61320/AtMIF1 LRR" evidence="2">
    <location>
        <begin position="105"/>
        <end position="262"/>
    </location>
</feature>
<sequence>MTITIKVEESNSDRISELSDPILHHIFSFLPFRQVVQTCVLSKRWEKTWQSSQVMEFDRTMFDRGSRYHYLYVNIELNRVLQRRAKELFSCLVRILQNRQCGDMISFKKLMIDMDLFNDPEFRTLLDQCICNAIGCNVKELKLKLNSFSSRLCNLPEVVLSSKSIEFLESKCCKLELSKSVIDLSSLRNLCLNRVYVDDHMIENLVVGCPLIEDLRLVSCEGFRSLELFGLSKLNGIKLIDNSDLRRVVIKTPNVSSLSIGGPTRPREIKLGFFRNLKKLILSCAFISDNWLHRQISKLPELEYLRLHKLYGLKSLKLSSPSLKMLLILECTDLVEINIGSPNLQFFDYQGDIISLSLNALSLTKINLHLCNHILDARWYAKYVEFLAKFYDFSEVLYLQSDMVENMIVTRELREILPSPLSTVKHLNLRLVTMSIHLIIAKLVDGLLWIAPHTKTVSIEYGNLDKTSFKFSFSYKKQVIYDGKTVNCCKSFPISCWQHCAEKVELEINHEYYRGGKNTKMYILKGAEFMEQIDAVCSIF</sequence>
<dbReference type="Pfam" id="PF23622">
    <property type="entry name" value="LRR_At1g61320_AtMIF1"/>
    <property type="match status" value="2"/>
</dbReference>
<evidence type="ECO:0000313" key="4">
    <source>
        <dbReference type="Proteomes" id="UP001281410"/>
    </source>
</evidence>
<dbReference type="Pfam" id="PF00646">
    <property type="entry name" value="F-box"/>
    <property type="match status" value="1"/>
</dbReference>
<dbReference type="PANTHER" id="PTHR34145">
    <property type="entry name" value="OS02G0105600 PROTEIN"/>
    <property type="match status" value="1"/>
</dbReference>
<organism evidence="3 4">
    <name type="scientific">Dipteronia sinensis</name>
    <dbReference type="NCBI Taxonomy" id="43782"/>
    <lineage>
        <taxon>Eukaryota</taxon>
        <taxon>Viridiplantae</taxon>
        <taxon>Streptophyta</taxon>
        <taxon>Embryophyta</taxon>
        <taxon>Tracheophyta</taxon>
        <taxon>Spermatophyta</taxon>
        <taxon>Magnoliopsida</taxon>
        <taxon>eudicotyledons</taxon>
        <taxon>Gunneridae</taxon>
        <taxon>Pentapetalae</taxon>
        <taxon>rosids</taxon>
        <taxon>malvids</taxon>
        <taxon>Sapindales</taxon>
        <taxon>Sapindaceae</taxon>
        <taxon>Hippocastanoideae</taxon>
        <taxon>Acereae</taxon>
        <taxon>Dipteronia</taxon>
    </lineage>
</organism>
<feature type="domain" description="At1g61320/AtMIF1 LRR" evidence="2">
    <location>
        <begin position="269"/>
        <end position="378"/>
    </location>
</feature>
<comment type="caution">
    <text evidence="3">The sequence shown here is derived from an EMBL/GenBank/DDBJ whole genome shotgun (WGS) entry which is preliminary data.</text>
</comment>
<evidence type="ECO:0000313" key="3">
    <source>
        <dbReference type="EMBL" id="KAK3182714.1"/>
    </source>
</evidence>
<dbReference type="InterPro" id="IPR001810">
    <property type="entry name" value="F-box_dom"/>
</dbReference>
<dbReference type="SUPFAM" id="SSF81383">
    <property type="entry name" value="F-box domain"/>
    <property type="match status" value="1"/>
</dbReference>
<proteinExistence type="predicted"/>
<dbReference type="CDD" id="cd22160">
    <property type="entry name" value="F-box_AtFBL13-like"/>
    <property type="match status" value="1"/>
</dbReference>
<reference evidence="3" key="1">
    <citation type="journal article" date="2023" name="Plant J.">
        <title>Genome sequences and population genomics provide insights into the demographic history, inbreeding, and mutation load of two 'living fossil' tree species of Dipteronia.</title>
        <authorList>
            <person name="Feng Y."/>
            <person name="Comes H.P."/>
            <person name="Chen J."/>
            <person name="Zhu S."/>
            <person name="Lu R."/>
            <person name="Zhang X."/>
            <person name="Li P."/>
            <person name="Qiu J."/>
            <person name="Olsen K.M."/>
            <person name="Qiu Y."/>
        </authorList>
    </citation>
    <scope>NUCLEOTIDE SEQUENCE</scope>
    <source>
        <strain evidence="3">NBL</strain>
    </source>
</reference>
<dbReference type="InterPro" id="IPR053772">
    <property type="entry name" value="At1g61320/At1g61330-like"/>
</dbReference>
<keyword evidence="4" id="KW-1185">Reference proteome</keyword>